<dbReference type="InterPro" id="IPR032831">
    <property type="entry name" value="LptM_cons"/>
</dbReference>
<evidence type="ECO:0000256" key="4">
    <source>
        <dbReference type="ARBA" id="ARBA00023139"/>
    </source>
</evidence>
<evidence type="ECO:0000256" key="1">
    <source>
        <dbReference type="ARBA" id="ARBA00004459"/>
    </source>
</evidence>
<accession>A0A944DQG8</accession>
<protein>
    <submittedName>
        <fullName evidence="7">Lipoprotein</fullName>
    </submittedName>
</protein>
<dbReference type="NCBIfam" id="NF047847">
    <property type="entry name" value="SS_mature_LptM"/>
    <property type="match status" value="1"/>
</dbReference>
<name>A0A944DQG8_DENI1</name>
<dbReference type="AlphaFoldDB" id="A0A944DQG8"/>
<evidence type="ECO:0000256" key="2">
    <source>
        <dbReference type="ARBA" id="ARBA00022729"/>
    </source>
</evidence>
<keyword evidence="5" id="KW-0998">Cell outer membrane</keyword>
<keyword evidence="4" id="KW-0564">Palmitate</keyword>
<evidence type="ECO:0000256" key="5">
    <source>
        <dbReference type="ARBA" id="ARBA00023237"/>
    </source>
</evidence>
<dbReference type="EMBL" id="JAEKFT010000020">
    <property type="protein sequence ID" value="MBT0962749.1"/>
    <property type="molecule type" value="Genomic_DNA"/>
</dbReference>
<reference evidence="8" key="1">
    <citation type="journal article" date="2022" name="ISME J.">
        <title>Genetic and phylogenetic analysis of dissimilatory iodate-reducing bacteria identifies potential niches across the world's oceans.</title>
        <authorList>
            <person name="Reyes-Umana V."/>
            <person name="Henning Z."/>
            <person name="Lee K."/>
            <person name="Barnum T.P."/>
            <person name="Coates J.D."/>
        </authorList>
    </citation>
    <scope>NUCLEOTIDE SEQUENCE [LARGE SCALE GENOMIC DNA]</scope>
    <source>
        <strain evidence="8">IR12</strain>
    </source>
</reference>
<sequence length="64" mass="6925">MTHPLSATILLFFRPTMTIRRAVLFLALPFVLAACGIKGDLYLPERPAATAADSTKPQPARSAQ</sequence>
<keyword evidence="2" id="KW-0732">Signal</keyword>
<dbReference type="Proteomes" id="UP000694660">
    <property type="component" value="Unassembled WGS sequence"/>
</dbReference>
<comment type="caution">
    <text evidence="7">The sequence shown here is derived from an EMBL/GenBank/DDBJ whole genome shotgun (WGS) entry which is preliminary data.</text>
</comment>
<keyword evidence="3" id="KW-0472">Membrane</keyword>
<evidence type="ECO:0000313" key="7">
    <source>
        <dbReference type="EMBL" id="MBT0962749.1"/>
    </source>
</evidence>
<evidence type="ECO:0000256" key="6">
    <source>
        <dbReference type="ARBA" id="ARBA00023288"/>
    </source>
</evidence>
<proteinExistence type="predicted"/>
<comment type="subcellular location">
    <subcellularLocation>
        <location evidence="1">Cell outer membrane</location>
        <topology evidence="1">Lipid-anchor</topology>
    </subcellularLocation>
</comment>
<organism evidence="7 8">
    <name type="scientific">Denitromonas iodatirespirans</name>
    <dbReference type="NCBI Taxonomy" id="2795389"/>
    <lineage>
        <taxon>Bacteria</taxon>
        <taxon>Pseudomonadati</taxon>
        <taxon>Pseudomonadota</taxon>
        <taxon>Betaproteobacteria</taxon>
        <taxon>Rhodocyclales</taxon>
        <taxon>Zoogloeaceae</taxon>
        <taxon>Denitromonas</taxon>
    </lineage>
</organism>
<dbReference type="GO" id="GO:0009279">
    <property type="term" value="C:cell outer membrane"/>
    <property type="evidence" value="ECO:0007669"/>
    <property type="project" value="UniProtKB-SubCell"/>
</dbReference>
<keyword evidence="6 7" id="KW-0449">Lipoprotein</keyword>
<gene>
    <name evidence="7" type="ORF">I8J34_16330</name>
</gene>
<evidence type="ECO:0000313" key="8">
    <source>
        <dbReference type="Proteomes" id="UP000694660"/>
    </source>
</evidence>
<evidence type="ECO:0000256" key="3">
    <source>
        <dbReference type="ARBA" id="ARBA00023136"/>
    </source>
</evidence>
<dbReference type="Pfam" id="PF13627">
    <property type="entry name" value="LptM_cons"/>
    <property type="match status" value="1"/>
</dbReference>
<keyword evidence="8" id="KW-1185">Reference proteome</keyword>